<sequence>VVHPNQRRLLTVRECARAQGFPDKFRFYSDRDDTKDMHRQIGNAVPPPLAYALGRLL</sequence>
<dbReference type="GO" id="GO:0044027">
    <property type="term" value="P:negative regulation of gene expression via chromosomal CpG island methylation"/>
    <property type="evidence" value="ECO:0007669"/>
    <property type="project" value="TreeGrafter"/>
</dbReference>
<evidence type="ECO:0000256" key="3">
    <source>
        <dbReference type="ARBA" id="ARBA00022679"/>
    </source>
</evidence>
<dbReference type="InterPro" id="IPR029063">
    <property type="entry name" value="SAM-dependent_MTases_sf"/>
</dbReference>
<evidence type="ECO:0000313" key="5">
    <source>
        <dbReference type="EMBL" id="PKK79755.1"/>
    </source>
</evidence>
<dbReference type="Gene3D" id="3.90.120.10">
    <property type="entry name" value="DNA Methylase, subunit A, domain 2"/>
    <property type="match status" value="1"/>
</dbReference>
<dbReference type="PANTHER" id="PTHR10629:SF52">
    <property type="entry name" value="DNA (CYTOSINE-5)-METHYLTRANSFERASE 1"/>
    <property type="match status" value="1"/>
</dbReference>
<dbReference type="InterPro" id="IPR001525">
    <property type="entry name" value="C5_MeTfrase"/>
</dbReference>
<dbReference type="InterPro" id="IPR050390">
    <property type="entry name" value="C5-Methyltransferase"/>
</dbReference>
<feature type="non-terminal residue" evidence="5">
    <location>
        <position position="57"/>
    </location>
</feature>
<reference evidence="5 6" key="2">
    <citation type="submission" date="2017-10" db="EMBL/GenBank/DDBJ databases">
        <title>Extensive intraspecific genome diversity in a model arbuscular mycorrhizal fungus.</title>
        <authorList>
            <person name="Chen E.C.H."/>
            <person name="Morin E."/>
            <person name="Baudet D."/>
            <person name="Noel J."/>
            <person name="Ndikumana S."/>
            <person name="Charron P."/>
            <person name="St-Onge C."/>
            <person name="Giorgi J."/>
            <person name="Grigoriev I.V."/>
            <person name="Roux C."/>
            <person name="Martin F.M."/>
            <person name="Corradi N."/>
        </authorList>
    </citation>
    <scope>NUCLEOTIDE SEQUENCE [LARGE SCALE GENOMIC DNA]</scope>
    <source>
        <strain evidence="5 6">C2</strain>
    </source>
</reference>
<dbReference type="InterPro" id="IPR031303">
    <property type="entry name" value="C5_meth_CS"/>
</dbReference>
<dbReference type="GO" id="GO:0005634">
    <property type="term" value="C:nucleus"/>
    <property type="evidence" value="ECO:0007669"/>
    <property type="project" value="TreeGrafter"/>
</dbReference>
<comment type="caution">
    <text evidence="5">The sequence shown here is derived from an EMBL/GenBank/DDBJ whole genome shotgun (WGS) entry which is preliminary data.</text>
</comment>
<feature type="non-terminal residue" evidence="5">
    <location>
        <position position="1"/>
    </location>
</feature>
<organism evidence="5 6">
    <name type="scientific">Rhizophagus irregularis</name>
    <dbReference type="NCBI Taxonomy" id="588596"/>
    <lineage>
        <taxon>Eukaryota</taxon>
        <taxon>Fungi</taxon>
        <taxon>Fungi incertae sedis</taxon>
        <taxon>Mucoromycota</taxon>
        <taxon>Glomeromycotina</taxon>
        <taxon>Glomeromycetes</taxon>
        <taxon>Glomerales</taxon>
        <taxon>Glomeraceae</taxon>
        <taxon>Rhizophagus</taxon>
    </lineage>
</organism>
<dbReference type="PROSITE" id="PS00095">
    <property type="entry name" value="C5_MTASE_2"/>
    <property type="match status" value="1"/>
</dbReference>
<proteinExistence type="predicted"/>
<keyword evidence="3 5" id="KW-0808">Transferase</keyword>
<evidence type="ECO:0000256" key="2">
    <source>
        <dbReference type="ARBA" id="ARBA00022603"/>
    </source>
</evidence>
<dbReference type="EMBL" id="LLXL01000034">
    <property type="protein sequence ID" value="PKK79755.1"/>
    <property type="molecule type" value="Genomic_DNA"/>
</dbReference>
<evidence type="ECO:0000256" key="4">
    <source>
        <dbReference type="ARBA" id="ARBA00022691"/>
    </source>
</evidence>
<accession>A0A2N1P117</accession>
<protein>
    <recommendedName>
        <fullName evidence="1">DNA (cytosine-5-)-methyltransferase</fullName>
        <ecNumber evidence="1">2.1.1.37</ecNumber>
    </recommendedName>
</protein>
<evidence type="ECO:0000313" key="6">
    <source>
        <dbReference type="Proteomes" id="UP000233469"/>
    </source>
</evidence>
<dbReference type="PANTHER" id="PTHR10629">
    <property type="entry name" value="CYTOSINE-SPECIFIC METHYLTRANSFERASE"/>
    <property type="match status" value="1"/>
</dbReference>
<dbReference type="GO" id="GO:0003886">
    <property type="term" value="F:DNA (cytosine-5-)-methyltransferase activity"/>
    <property type="evidence" value="ECO:0007669"/>
    <property type="project" value="UniProtKB-EC"/>
</dbReference>
<keyword evidence="4" id="KW-0949">S-adenosyl-L-methionine</keyword>
<dbReference type="GO" id="GO:0032259">
    <property type="term" value="P:methylation"/>
    <property type="evidence" value="ECO:0007669"/>
    <property type="project" value="UniProtKB-KW"/>
</dbReference>
<dbReference type="VEuPathDB" id="FungiDB:RhiirA1_199799"/>
<keyword evidence="2 5" id="KW-0489">Methyltransferase</keyword>
<dbReference type="GO" id="GO:0003677">
    <property type="term" value="F:DNA binding"/>
    <property type="evidence" value="ECO:0007669"/>
    <property type="project" value="TreeGrafter"/>
</dbReference>
<dbReference type="EC" id="2.1.1.37" evidence="1"/>
<dbReference type="Pfam" id="PF00145">
    <property type="entry name" value="DNA_methylase"/>
    <property type="match status" value="1"/>
</dbReference>
<evidence type="ECO:0000256" key="1">
    <source>
        <dbReference type="ARBA" id="ARBA00011975"/>
    </source>
</evidence>
<reference evidence="5 6" key="1">
    <citation type="submission" date="2016-04" db="EMBL/GenBank/DDBJ databases">
        <title>Genome analyses suggest a sexual origin of heterokaryosis in a supposedly ancient asexual fungus.</title>
        <authorList>
            <person name="Ropars J."/>
            <person name="Sedzielewska K."/>
            <person name="Noel J."/>
            <person name="Charron P."/>
            <person name="Farinelli L."/>
            <person name="Marton T."/>
            <person name="Kruger M."/>
            <person name="Pelin A."/>
            <person name="Brachmann A."/>
            <person name="Corradi N."/>
        </authorList>
    </citation>
    <scope>NUCLEOTIDE SEQUENCE [LARGE SCALE GENOMIC DNA]</scope>
    <source>
        <strain evidence="5 6">C2</strain>
    </source>
</reference>
<dbReference type="SUPFAM" id="SSF53335">
    <property type="entry name" value="S-adenosyl-L-methionine-dependent methyltransferases"/>
    <property type="match status" value="1"/>
</dbReference>
<dbReference type="Proteomes" id="UP000233469">
    <property type="component" value="Unassembled WGS sequence"/>
</dbReference>
<name>A0A2N1P117_9GLOM</name>
<gene>
    <name evidence="5" type="ORF">RhiirC2_645401</name>
</gene>
<dbReference type="AlphaFoldDB" id="A0A2N1P117"/>